<proteinExistence type="predicted"/>
<evidence type="ECO:0000313" key="2">
    <source>
        <dbReference type="Proteomes" id="UP000186607"/>
    </source>
</evidence>
<dbReference type="AlphaFoldDB" id="A0A1U7NVJ1"/>
<dbReference type="RefSeq" id="WP_175607471.1">
    <property type="nucleotide sequence ID" value="NZ_MSTI01000118.1"/>
</dbReference>
<accession>A0A1U7NVJ1</accession>
<protein>
    <submittedName>
        <fullName evidence="1">Uncharacterized protein</fullName>
    </submittedName>
</protein>
<name>A0A1U7NVJ1_9DEIO</name>
<reference evidence="1 2" key="1">
    <citation type="submission" date="2017-01" db="EMBL/GenBank/DDBJ databases">
        <title>Genome Analysis of Deinococcus marmoris KOPRI26562.</title>
        <authorList>
            <person name="Kim J.H."/>
            <person name="Oh H.-M."/>
        </authorList>
    </citation>
    <scope>NUCLEOTIDE SEQUENCE [LARGE SCALE GENOMIC DNA]</scope>
    <source>
        <strain evidence="1 2">KOPRI26562</strain>
    </source>
</reference>
<evidence type="ECO:0000313" key="1">
    <source>
        <dbReference type="EMBL" id="OLV16920.1"/>
    </source>
</evidence>
<dbReference type="Proteomes" id="UP000186607">
    <property type="component" value="Unassembled WGS sequence"/>
</dbReference>
<comment type="caution">
    <text evidence="1">The sequence shown here is derived from an EMBL/GenBank/DDBJ whole genome shotgun (WGS) entry which is preliminary data.</text>
</comment>
<sequence>MTRTINPASILARLKNLQRERYPNMPPNTMLQLYAQQGFLARLDASPYPGVRAGGL</sequence>
<organism evidence="1 2">
    <name type="scientific">Deinococcus marmoris</name>
    <dbReference type="NCBI Taxonomy" id="249408"/>
    <lineage>
        <taxon>Bacteria</taxon>
        <taxon>Thermotogati</taxon>
        <taxon>Deinococcota</taxon>
        <taxon>Deinococci</taxon>
        <taxon>Deinococcales</taxon>
        <taxon>Deinococcaceae</taxon>
        <taxon>Deinococcus</taxon>
    </lineage>
</organism>
<dbReference type="EMBL" id="MSTI01000118">
    <property type="protein sequence ID" value="OLV16920.1"/>
    <property type="molecule type" value="Genomic_DNA"/>
</dbReference>
<gene>
    <name evidence="1" type="ORF">BOO71_0010294</name>
</gene>
<keyword evidence="2" id="KW-1185">Reference proteome</keyword>